<dbReference type="Proteomes" id="UP000650833">
    <property type="component" value="Unassembled WGS sequence"/>
</dbReference>
<proteinExistence type="predicted"/>
<sequence>MEQQQQQQNQQNELPKHMPVDMAFAPDQKPYEHAYVIHTSKATSDENRLAQHSLSPEKLGVVGYVKDVAGFVKDVVHERRETRARRSSASSITSASDKHLTEQETATTGKEDGKQRRRSSAELVLQQQKEEKHPTRLADALTGLFPGVGNSNENAAGCTHADDLRNQMMHINNEDNNRRLL</sequence>
<feature type="region of interest" description="Disordered" evidence="1">
    <location>
        <begin position="1"/>
        <end position="20"/>
    </location>
</feature>
<evidence type="ECO:0000256" key="1">
    <source>
        <dbReference type="SAM" id="MobiDB-lite"/>
    </source>
</evidence>
<accession>A0A8H7RN94</accession>
<feature type="region of interest" description="Disordered" evidence="1">
    <location>
        <begin position="79"/>
        <end position="135"/>
    </location>
</feature>
<protein>
    <submittedName>
        <fullName evidence="2">Uncharacterized protein</fullName>
    </submittedName>
</protein>
<evidence type="ECO:0000313" key="2">
    <source>
        <dbReference type="EMBL" id="KAG2212806.1"/>
    </source>
</evidence>
<keyword evidence="3" id="KW-1185">Reference proteome</keyword>
<name>A0A8H7RN94_9FUNG</name>
<dbReference type="EMBL" id="JAEPRC010000046">
    <property type="protein sequence ID" value="KAG2212806.1"/>
    <property type="molecule type" value="Genomic_DNA"/>
</dbReference>
<organism evidence="2 3">
    <name type="scientific">Mucor plumbeus</name>
    <dbReference type="NCBI Taxonomy" id="97098"/>
    <lineage>
        <taxon>Eukaryota</taxon>
        <taxon>Fungi</taxon>
        <taxon>Fungi incertae sedis</taxon>
        <taxon>Mucoromycota</taxon>
        <taxon>Mucoromycotina</taxon>
        <taxon>Mucoromycetes</taxon>
        <taxon>Mucorales</taxon>
        <taxon>Mucorineae</taxon>
        <taxon>Mucoraceae</taxon>
        <taxon>Mucor</taxon>
    </lineage>
</organism>
<reference evidence="2" key="1">
    <citation type="submission" date="2020-12" db="EMBL/GenBank/DDBJ databases">
        <title>Metabolic potential, ecology and presence of endohyphal bacteria is reflected in genomic diversity of Mucoromycotina.</title>
        <authorList>
            <person name="Muszewska A."/>
            <person name="Okrasinska A."/>
            <person name="Steczkiewicz K."/>
            <person name="Drgas O."/>
            <person name="Orlowska M."/>
            <person name="Perlinska-Lenart U."/>
            <person name="Aleksandrzak-Piekarczyk T."/>
            <person name="Szatraj K."/>
            <person name="Zielenkiewicz U."/>
            <person name="Pilsyk S."/>
            <person name="Malc E."/>
            <person name="Mieczkowski P."/>
            <person name="Kruszewska J.S."/>
            <person name="Biernat P."/>
            <person name="Pawlowska J."/>
        </authorList>
    </citation>
    <scope>NUCLEOTIDE SEQUENCE</scope>
    <source>
        <strain evidence="2">CBS 226.32</strain>
    </source>
</reference>
<evidence type="ECO:0000313" key="3">
    <source>
        <dbReference type="Proteomes" id="UP000650833"/>
    </source>
</evidence>
<dbReference type="OrthoDB" id="2287871at2759"/>
<feature type="compositionally biased region" description="Low complexity" evidence="1">
    <location>
        <begin position="1"/>
        <end position="12"/>
    </location>
</feature>
<comment type="caution">
    <text evidence="2">The sequence shown here is derived from an EMBL/GenBank/DDBJ whole genome shotgun (WGS) entry which is preliminary data.</text>
</comment>
<gene>
    <name evidence="2" type="ORF">INT46_002134</name>
</gene>
<dbReference type="AlphaFoldDB" id="A0A8H7RN94"/>